<proteinExistence type="predicted"/>
<dbReference type="AlphaFoldDB" id="A0AAV9ZED1"/>
<gene>
    <name evidence="1" type="ORF">R3P38DRAFT_3120527</name>
</gene>
<organism evidence="1 2">
    <name type="scientific">Favolaschia claudopus</name>
    <dbReference type="NCBI Taxonomy" id="2862362"/>
    <lineage>
        <taxon>Eukaryota</taxon>
        <taxon>Fungi</taxon>
        <taxon>Dikarya</taxon>
        <taxon>Basidiomycota</taxon>
        <taxon>Agaricomycotina</taxon>
        <taxon>Agaricomycetes</taxon>
        <taxon>Agaricomycetidae</taxon>
        <taxon>Agaricales</taxon>
        <taxon>Marasmiineae</taxon>
        <taxon>Mycenaceae</taxon>
        <taxon>Favolaschia</taxon>
    </lineage>
</organism>
<protein>
    <submittedName>
        <fullName evidence="1">F-box domain-containing protein</fullName>
    </submittedName>
</protein>
<dbReference type="Proteomes" id="UP001362999">
    <property type="component" value="Unassembled WGS sequence"/>
</dbReference>
<evidence type="ECO:0000313" key="2">
    <source>
        <dbReference type="Proteomes" id="UP001362999"/>
    </source>
</evidence>
<dbReference type="EMBL" id="JAWWNJ010000162">
    <property type="protein sequence ID" value="KAK6978040.1"/>
    <property type="molecule type" value="Genomic_DNA"/>
</dbReference>
<keyword evidence="2" id="KW-1185">Reference proteome</keyword>
<dbReference type="PANTHER" id="PTHR38926">
    <property type="entry name" value="F-BOX DOMAIN CONTAINING PROTEIN, EXPRESSED"/>
    <property type="match status" value="1"/>
</dbReference>
<dbReference type="SUPFAM" id="SSF52047">
    <property type="entry name" value="RNI-like"/>
    <property type="match status" value="1"/>
</dbReference>
<dbReference type="Gene3D" id="1.20.1280.50">
    <property type="match status" value="1"/>
</dbReference>
<name>A0AAV9ZED1_9AGAR</name>
<accession>A0AAV9ZED1</accession>
<sequence length="361" mass="40317">MLDFMDADRILVAETDVEILNLQTQMAAIARRIVALRKDRQLAQERLDSYRYPVLTLPNEITSEIFLHFVPAYPIAPPLTGLLSPVLLSHICRLWREVAQSTVALWQTIDFTWDGSTRPSEEEMTSIVTLWLEQSQAAPISVKATYEDPSIPIPTALLRHSARYERLSLTVEDAEQLSGFNAPMPLLHTLSLKFSDHRFNPDIFQNVPLLRTLELEDCGSLSVRLPWSQLTSLTMGYVGTQDVAAILREASNLAHLSLDLCDTENGMTDVADIVLIHLEHLIFGTYSESDAEFFAHLVMPALRHLKLSENLLNQSGSVVASLQAIISKSGCNLETLCITQSFIRGGVYRDAFPSIIVTTGR</sequence>
<dbReference type="Gene3D" id="3.80.10.10">
    <property type="entry name" value="Ribonuclease Inhibitor"/>
    <property type="match status" value="1"/>
</dbReference>
<dbReference type="InterPro" id="IPR032675">
    <property type="entry name" value="LRR_dom_sf"/>
</dbReference>
<reference evidence="1 2" key="1">
    <citation type="journal article" date="2024" name="J Genomics">
        <title>Draft genome sequencing and assembly of Favolaschia claudopus CIRM-BRFM 2984 isolated from oak limbs.</title>
        <authorList>
            <person name="Navarro D."/>
            <person name="Drula E."/>
            <person name="Chaduli D."/>
            <person name="Cazenave R."/>
            <person name="Ahrendt S."/>
            <person name="Wang J."/>
            <person name="Lipzen A."/>
            <person name="Daum C."/>
            <person name="Barry K."/>
            <person name="Grigoriev I.V."/>
            <person name="Favel A."/>
            <person name="Rosso M.N."/>
            <person name="Martin F."/>
        </authorList>
    </citation>
    <scope>NUCLEOTIDE SEQUENCE [LARGE SCALE GENOMIC DNA]</scope>
    <source>
        <strain evidence="1 2">CIRM-BRFM 2984</strain>
    </source>
</reference>
<dbReference type="PANTHER" id="PTHR38926:SF5">
    <property type="entry name" value="F-BOX AND LEUCINE-RICH REPEAT PROTEIN 6"/>
    <property type="match status" value="1"/>
</dbReference>
<comment type="caution">
    <text evidence="1">The sequence shown here is derived from an EMBL/GenBank/DDBJ whole genome shotgun (WGS) entry which is preliminary data.</text>
</comment>
<evidence type="ECO:0000313" key="1">
    <source>
        <dbReference type="EMBL" id="KAK6978040.1"/>
    </source>
</evidence>